<proteinExistence type="predicted"/>
<organism evidence="1 2">
    <name type="scientific">Pelomonas lactea</name>
    <dbReference type="NCBI Taxonomy" id="3299030"/>
    <lineage>
        <taxon>Bacteria</taxon>
        <taxon>Pseudomonadati</taxon>
        <taxon>Pseudomonadota</taxon>
        <taxon>Betaproteobacteria</taxon>
        <taxon>Burkholderiales</taxon>
        <taxon>Sphaerotilaceae</taxon>
        <taxon>Roseateles</taxon>
    </lineage>
</organism>
<accession>A0ABW7GKJ0</accession>
<evidence type="ECO:0000313" key="1">
    <source>
        <dbReference type="EMBL" id="MFG6462377.1"/>
    </source>
</evidence>
<protein>
    <submittedName>
        <fullName evidence="1">Uncharacterized protein</fullName>
    </submittedName>
</protein>
<sequence length="56" mass="5900">MRRINDLPAACRANLEQGAPLRRAGEQPALTPQDAADIVAVLNMLTDSSVPATGEL</sequence>
<name>A0ABW7GKJ0_9BURK</name>
<reference evidence="1 2" key="1">
    <citation type="submission" date="2024-08" db="EMBL/GenBank/DDBJ databases">
        <authorList>
            <person name="Lu H."/>
        </authorList>
    </citation>
    <scope>NUCLEOTIDE SEQUENCE [LARGE SCALE GENOMIC DNA]</scope>
    <source>
        <strain evidence="1 2">DXS20W</strain>
    </source>
</reference>
<comment type="caution">
    <text evidence="1">The sequence shown here is derived from an EMBL/GenBank/DDBJ whole genome shotgun (WGS) entry which is preliminary data.</text>
</comment>
<keyword evidence="2" id="KW-1185">Reference proteome</keyword>
<dbReference type="EMBL" id="JBIGHX010000003">
    <property type="protein sequence ID" value="MFG6462377.1"/>
    <property type="molecule type" value="Genomic_DNA"/>
</dbReference>
<gene>
    <name evidence="1" type="ORF">ACG04Q_12415</name>
</gene>
<evidence type="ECO:0000313" key="2">
    <source>
        <dbReference type="Proteomes" id="UP001606302"/>
    </source>
</evidence>
<dbReference type="RefSeq" id="WP_394511237.1">
    <property type="nucleotide sequence ID" value="NZ_JBIGHX010000003.1"/>
</dbReference>
<dbReference type="Proteomes" id="UP001606302">
    <property type="component" value="Unassembled WGS sequence"/>
</dbReference>